<dbReference type="Proteomes" id="UP000559256">
    <property type="component" value="Unassembled WGS sequence"/>
</dbReference>
<dbReference type="PANTHER" id="PTHR44196">
    <property type="entry name" value="DEHYDROGENASE/REDUCTASE SDR FAMILY MEMBER 7B"/>
    <property type="match status" value="1"/>
</dbReference>
<comment type="caution">
    <text evidence="6">The sequence shown here is derived from an EMBL/GenBank/DDBJ whole genome shotgun (WGS) entry which is preliminary data.</text>
</comment>
<dbReference type="Gene3D" id="3.40.50.720">
    <property type="entry name" value="NAD(P)-binding Rossmann-like Domain"/>
    <property type="match status" value="1"/>
</dbReference>
<evidence type="ECO:0000256" key="1">
    <source>
        <dbReference type="ARBA" id="ARBA00006484"/>
    </source>
</evidence>
<proteinExistence type="inferred from homology"/>
<dbReference type="GO" id="GO:0016491">
    <property type="term" value="F:oxidoreductase activity"/>
    <property type="evidence" value="ECO:0007669"/>
    <property type="project" value="UniProtKB-KW"/>
</dbReference>
<keyword evidence="2" id="KW-0521">NADP</keyword>
<dbReference type="InterPro" id="IPR002347">
    <property type="entry name" value="SDR_fam"/>
</dbReference>
<dbReference type="SUPFAM" id="SSF51735">
    <property type="entry name" value="NAD(P)-binding Rossmann-fold domains"/>
    <property type="match status" value="1"/>
</dbReference>
<sequence>MTRPYSTWLLVLLPPLLYIHHRYIFPKFLYPTSKQPRQKLIIPSSERVVILGSSSGIGRVIANKYAKRGAFVCVVGRRKEKVDEVVGECRKLVGGDVDNKIIGFTGDVADVDAMERLRGIIEHTPGWKGLDSLIVAAGVSSVKPLLDITPGVHRVVTAAEAALRGNYIGPLVAATTFIPLLSHTSPCPSIHLISSLASVIPAPTRSLYGSTKSASLVLYQALSIERPDINWSYVLPSTVRGKFREGAVDVWPGERDEDGSTPGPLTVDDAHGGAQEGLTPEQVADTSIHAIDTQHSRPIFIPGYMRLAHWIYWVWPGWVEERARRKYGFTV</sequence>
<dbReference type="EMBL" id="JAACJM010000246">
    <property type="protein sequence ID" value="KAF5335232.1"/>
    <property type="molecule type" value="Genomic_DNA"/>
</dbReference>
<evidence type="ECO:0000313" key="6">
    <source>
        <dbReference type="EMBL" id="KAF5335232.1"/>
    </source>
</evidence>
<gene>
    <name evidence="6" type="ORF">D9758_014758</name>
</gene>
<dbReference type="OrthoDB" id="37659at2759"/>
<dbReference type="GO" id="GO:0016020">
    <property type="term" value="C:membrane"/>
    <property type="evidence" value="ECO:0007669"/>
    <property type="project" value="TreeGrafter"/>
</dbReference>
<dbReference type="PRINTS" id="PR00081">
    <property type="entry name" value="GDHRDH"/>
</dbReference>
<dbReference type="InterPro" id="IPR036291">
    <property type="entry name" value="NAD(P)-bd_dom_sf"/>
</dbReference>
<feature type="region of interest" description="Disordered" evidence="5">
    <location>
        <begin position="252"/>
        <end position="276"/>
    </location>
</feature>
<evidence type="ECO:0000256" key="2">
    <source>
        <dbReference type="ARBA" id="ARBA00022857"/>
    </source>
</evidence>
<evidence type="ECO:0000256" key="5">
    <source>
        <dbReference type="SAM" id="MobiDB-lite"/>
    </source>
</evidence>
<reference evidence="6 7" key="1">
    <citation type="journal article" date="2020" name="ISME J.">
        <title>Uncovering the hidden diversity of litter-decomposition mechanisms in mushroom-forming fungi.</title>
        <authorList>
            <person name="Floudas D."/>
            <person name="Bentzer J."/>
            <person name="Ahren D."/>
            <person name="Johansson T."/>
            <person name="Persson P."/>
            <person name="Tunlid A."/>
        </authorList>
    </citation>
    <scope>NUCLEOTIDE SEQUENCE [LARGE SCALE GENOMIC DNA]</scope>
    <source>
        <strain evidence="6 7">CBS 291.85</strain>
    </source>
</reference>
<dbReference type="Pfam" id="PF00106">
    <property type="entry name" value="adh_short"/>
    <property type="match status" value="1"/>
</dbReference>
<comment type="similarity">
    <text evidence="1">Belongs to the short-chain dehydrogenases/reductases (SDR) family.</text>
</comment>
<evidence type="ECO:0008006" key="8">
    <source>
        <dbReference type="Google" id="ProtNLM"/>
    </source>
</evidence>
<keyword evidence="3" id="KW-0560">Oxidoreductase</keyword>
<dbReference type="PANTHER" id="PTHR44196:SF1">
    <property type="entry name" value="DEHYDROGENASE_REDUCTASE SDR FAMILY MEMBER 7B"/>
    <property type="match status" value="1"/>
</dbReference>
<evidence type="ECO:0000313" key="7">
    <source>
        <dbReference type="Proteomes" id="UP000559256"/>
    </source>
</evidence>
<organism evidence="6 7">
    <name type="scientific">Tetrapyrgos nigripes</name>
    <dbReference type="NCBI Taxonomy" id="182062"/>
    <lineage>
        <taxon>Eukaryota</taxon>
        <taxon>Fungi</taxon>
        <taxon>Dikarya</taxon>
        <taxon>Basidiomycota</taxon>
        <taxon>Agaricomycotina</taxon>
        <taxon>Agaricomycetes</taxon>
        <taxon>Agaricomycetidae</taxon>
        <taxon>Agaricales</taxon>
        <taxon>Marasmiineae</taxon>
        <taxon>Marasmiaceae</taxon>
        <taxon>Tetrapyrgos</taxon>
    </lineage>
</organism>
<evidence type="ECO:0000256" key="4">
    <source>
        <dbReference type="ARBA" id="ARBA00037096"/>
    </source>
</evidence>
<dbReference type="InterPro" id="IPR020904">
    <property type="entry name" value="Sc_DH/Rdtase_CS"/>
</dbReference>
<name>A0A8H5FG18_9AGAR</name>
<dbReference type="AlphaFoldDB" id="A0A8H5FG18"/>
<accession>A0A8H5FG18</accession>
<evidence type="ECO:0000256" key="3">
    <source>
        <dbReference type="ARBA" id="ARBA00023002"/>
    </source>
</evidence>
<dbReference type="PROSITE" id="PS00061">
    <property type="entry name" value="ADH_SHORT"/>
    <property type="match status" value="1"/>
</dbReference>
<comment type="function">
    <text evidence="4">Putative oxidoreductase.</text>
</comment>
<keyword evidence="7" id="KW-1185">Reference proteome</keyword>
<protein>
    <recommendedName>
        <fullName evidence="8">NAD(P)-binding protein</fullName>
    </recommendedName>
</protein>